<feature type="region of interest" description="Disordered" evidence="1">
    <location>
        <begin position="356"/>
        <end position="412"/>
    </location>
</feature>
<feature type="region of interest" description="Disordered" evidence="1">
    <location>
        <begin position="76"/>
        <end position="113"/>
    </location>
</feature>
<comment type="caution">
    <text evidence="3">The sequence shown here is derived from an EMBL/GenBank/DDBJ whole genome shotgun (WGS) entry which is preliminary data.</text>
</comment>
<feature type="region of interest" description="Disordered" evidence="1">
    <location>
        <begin position="190"/>
        <end position="227"/>
    </location>
</feature>
<dbReference type="InterPro" id="IPR001849">
    <property type="entry name" value="PH_domain"/>
</dbReference>
<feature type="region of interest" description="Disordered" evidence="1">
    <location>
        <begin position="449"/>
        <end position="735"/>
    </location>
</feature>
<dbReference type="InterPro" id="IPR036869">
    <property type="entry name" value="J_dom_sf"/>
</dbReference>
<reference evidence="3 4" key="1">
    <citation type="submission" date="2024-10" db="EMBL/GenBank/DDBJ databases">
        <title>Updated reference genomes for cyclostephanoid diatoms.</title>
        <authorList>
            <person name="Roberts W.R."/>
            <person name="Alverson A.J."/>
        </authorList>
    </citation>
    <scope>NUCLEOTIDE SEQUENCE [LARGE SCALE GENOMIC DNA]</scope>
    <source>
        <strain evidence="3 4">AJA010-31</strain>
    </source>
</reference>
<organism evidence="3 4">
    <name type="scientific">Cyclotella atomus</name>
    <dbReference type="NCBI Taxonomy" id="382360"/>
    <lineage>
        <taxon>Eukaryota</taxon>
        <taxon>Sar</taxon>
        <taxon>Stramenopiles</taxon>
        <taxon>Ochrophyta</taxon>
        <taxon>Bacillariophyta</taxon>
        <taxon>Coscinodiscophyceae</taxon>
        <taxon>Thalassiosirophycidae</taxon>
        <taxon>Stephanodiscales</taxon>
        <taxon>Stephanodiscaceae</taxon>
        <taxon>Cyclotella</taxon>
    </lineage>
</organism>
<feature type="compositionally biased region" description="Low complexity" evidence="1">
    <location>
        <begin position="601"/>
        <end position="658"/>
    </location>
</feature>
<evidence type="ECO:0000313" key="4">
    <source>
        <dbReference type="Proteomes" id="UP001530400"/>
    </source>
</evidence>
<name>A0ABD3NBU7_9STRA</name>
<feature type="compositionally biased region" description="Polar residues" evidence="1">
    <location>
        <begin position="102"/>
        <end position="113"/>
    </location>
</feature>
<feature type="compositionally biased region" description="Low complexity" evidence="1">
    <location>
        <begin position="518"/>
        <end position="527"/>
    </location>
</feature>
<feature type="compositionally biased region" description="Low complexity" evidence="1">
    <location>
        <begin position="194"/>
        <end position="205"/>
    </location>
</feature>
<feature type="domain" description="PH" evidence="2">
    <location>
        <begin position="233"/>
        <end position="346"/>
    </location>
</feature>
<evidence type="ECO:0000259" key="2">
    <source>
        <dbReference type="PROSITE" id="PS50003"/>
    </source>
</evidence>
<evidence type="ECO:0000256" key="1">
    <source>
        <dbReference type="SAM" id="MobiDB-lite"/>
    </source>
</evidence>
<evidence type="ECO:0000313" key="3">
    <source>
        <dbReference type="EMBL" id="KAL3770160.1"/>
    </source>
</evidence>
<feature type="compositionally biased region" description="Polar residues" evidence="1">
    <location>
        <begin position="457"/>
        <end position="467"/>
    </location>
</feature>
<protein>
    <recommendedName>
        <fullName evidence="2">PH domain-containing protein</fullName>
    </recommendedName>
</protein>
<dbReference type="Proteomes" id="UP001530400">
    <property type="component" value="Unassembled WGS sequence"/>
</dbReference>
<feature type="compositionally biased region" description="Polar residues" evidence="1">
    <location>
        <begin position="397"/>
        <end position="412"/>
    </location>
</feature>
<dbReference type="EMBL" id="JALLPJ020001317">
    <property type="protein sequence ID" value="KAL3770160.1"/>
    <property type="molecule type" value="Genomic_DNA"/>
</dbReference>
<feature type="compositionally biased region" description="Basic and acidic residues" evidence="1">
    <location>
        <begin position="468"/>
        <end position="517"/>
    </location>
</feature>
<feature type="compositionally biased region" description="Low complexity" evidence="1">
    <location>
        <begin position="667"/>
        <end position="677"/>
    </location>
</feature>
<dbReference type="AlphaFoldDB" id="A0ABD3NBU7"/>
<sequence length="866" mass="98939">MAATNGTSNPVVVTPAELASMLRKSADIVERNEFHPLLYQTMKVLTAYAGEYAENASVSNHSGGGARREVPKSAFHDVPDSVLDGPSRNSTASASSSAGGRPQSTAASSQYNNNISSGNSVASEATSNTKVKPSAFSLKGIKKGLQKIGGEFYEHATATTAHTKDDAPFDEYAWCDEHFTRGCACKVRKEKTAEPTSNSTQTTTHPTEEKTQQQSQQAQSKPCFQRPINPSSNLIANGWIDQQRRSKMRVVWKEILASLVEGRRPGEETTLWIQRQVLDPLTGKVTGLEALHQVPMKWLEDVNYVDVYGDHRFTLKVYNIAEEFYFRTRDEQSAQSWVLTLRSARDASLESVRMGKNGQYTNVRPNSGEVGGMGLNNLEDWDNNSVGGKQQVEESRPSSAPTQTQQSGGNNARMTISELRSIAHGAGYDTRGMERQDLERIVAMIRNQAPVSGGAPASTSTSPGTNQDDVRAEEERKVREAEEEFLKQKHEMEKRRAAAAELEQRRRQEEEERKRQLELQQQQAAAAELRRKEEAERQRQLEEHRRQEEERQRQMEETRRRQEEERQQRQVEQQIAANKQRQEEERRKRVAELQAAEMKKQQQQQAQQQQQQQAQQQQQQAQQQYYQQQQQQQQAQQQQQQAHYQQQQQQFYNQNQHQGYPQQGFRQQPQPHPAQQQFYNQNAPPPGNYPQQGFQGHAPHQQQRPPPPQPQQPQQQQQQPQPPSKYMEDKGDEAQSAATLKIKRNILIHWALQPPNLNTLRPIDQLITTIHTAMPPAYGVPTHDYFSKFTPITRHEITTTDGMGNHADETKLKKAVRKVRVFLHPDKLPRDLSADQSFMARMLWDITSDSWEEFLKHKDELDWIRS</sequence>
<feature type="compositionally biased region" description="Basic and acidic residues" evidence="1">
    <location>
        <begin position="528"/>
        <end position="569"/>
    </location>
</feature>
<dbReference type="Gene3D" id="1.10.287.110">
    <property type="entry name" value="DnaJ domain"/>
    <property type="match status" value="1"/>
</dbReference>
<proteinExistence type="predicted"/>
<gene>
    <name evidence="3" type="ORF">ACHAWO_007751</name>
</gene>
<dbReference type="PROSITE" id="PS50003">
    <property type="entry name" value="PH_DOMAIN"/>
    <property type="match status" value="1"/>
</dbReference>
<accession>A0ABD3NBU7</accession>
<keyword evidence="4" id="KW-1185">Reference proteome</keyword>
<dbReference type="SUPFAM" id="SSF50729">
    <property type="entry name" value="PH domain-like"/>
    <property type="match status" value="1"/>
</dbReference>
<feature type="compositionally biased region" description="Basic and acidic residues" evidence="1">
    <location>
        <begin position="580"/>
        <end position="591"/>
    </location>
</feature>